<evidence type="ECO:0000256" key="2">
    <source>
        <dbReference type="ARBA" id="ARBA00005801"/>
    </source>
</evidence>
<organism evidence="13 14">
    <name type="scientific">Neomoorella thermoacetica</name>
    <name type="common">Clostridium thermoaceticum</name>
    <dbReference type="NCBI Taxonomy" id="1525"/>
    <lineage>
        <taxon>Bacteria</taxon>
        <taxon>Bacillati</taxon>
        <taxon>Bacillota</taxon>
        <taxon>Clostridia</taxon>
        <taxon>Neomoorellales</taxon>
        <taxon>Neomoorellaceae</taxon>
        <taxon>Neomoorella</taxon>
    </lineage>
</organism>
<keyword evidence="9" id="KW-0645">Protease</keyword>
<dbReference type="Gene3D" id="1.20.120.1220">
    <property type="match status" value="1"/>
</dbReference>
<evidence type="ECO:0000313" key="13">
    <source>
        <dbReference type="EMBL" id="OIQ07682.1"/>
    </source>
</evidence>
<feature type="transmembrane region" description="Helical" evidence="10">
    <location>
        <begin position="180"/>
        <end position="213"/>
    </location>
</feature>
<comment type="caution">
    <text evidence="13">The sequence shown here is derived from an EMBL/GenBank/DDBJ whole genome shotgun (WGS) entry which is preliminary data.</text>
</comment>
<feature type="domain" description="Prepilin type IV endopeptidase peptidase" evidence="11">
    <location>
        <begin position="105"/>
        <end position="209"/>
    </location>
</feature>
<gene>
    <name evidence="13" type="primary">comC_3</name>
    <name evidence="13" type="ORF">MOOR_27100</name>
</gene>
<evidence type="ECO:0000259" key="12">
    <source>
        <dbReference type="Pfam" id="PF06750"/>
    </source>
</evidence>
<evidence type="ECO:0000256" key="1">
    <source>
        <dbReference type="ARBA" id="ARBA00004429"/>
    </source>
</evidence>
<keyword evidence="4" id="KW-0997">Cell inner membrane</keyword>
<dbReference type="InterPro" id="IPR050882">
    <property type="entry name" value="Prepilin_peptidase/N-MTase"/>
</dbReference>
<keyword evidence="9" id="KW-0378">Hydrolase</keyword>
<feature type="domain" description="Prepilin peptidase A24 N-terminal" evidence="12">
    <location>
        <begin position="12"/>
        <end position="94"/>
    </location>
</feature>
<evidence type="ECO:0000259" key="11">
    <source>
        <dbReference type="Pfam" id="PF01478"/>
    </source>
</evidence>
<dbReference type="GO" id="GO:0032259">
    <property type="term" value="P:methylation"/>
    <property type="evidence" value="ECO:0007669"/>
    <property type="project" value="UniProtKB-KW"/>
</dbReference>
<keyword evidence="9" id="KW-0489">Methyltransferase</keyword>
<comment type="catalytic activity">
    <reaction evidence="9">
        <text>Typically cleaves a -Gly-|-Phe- bond to release an N-terminal, basic peptide of 5-8 residues from type IV prepilin, and then N-methylates the new N-terminal amino group, the methyl donor being S-adenosyl-L-methionine.</text>
        <dbReference type="EC" id="3.4.23.43"/>
    </reaction>
</comment>
<dbReference type="InterPro" id="IPR010627">
    <property type="entry name" value="Prepilin_pept_A24_N"/>
</dbReference>
<reference evidence="13 14" key="1">
    <citation type="submission" date="2016-08" db="EMBL/GenBank/DDBJ databases">
        <title>Genome-based comparison of Moorella thermoacetic strains.</title>
        <authorList>
            <person name="Poehlein A."/>
            <person name="Bengelsdorf F.R."/>
            <person name="Esser C."/>
            <person name="Duerre P."/>
            <person name="Daniel R."/>
        </authorList>
    </citation>
    <scope>NUCLEOTIDE SEQUENCE [LARGE SCALE GENOMIC DNA]</scope>
    <source>
        <strain evidence="13 14">DSM 11768</strain>
    </source>
</reference>
<dbReference type="Proteomes" id="UP000182743">
    <property type="component" value="Unassembled WGS sequence"/>
</dbReference>
<evidence type="ECO:0000256" key="3">
    <source>
        <dbReference type="ARBA" id="ARBA00022475"/>
    </source>
</evidence>
<dbReference type="Pfam" id="PF06750">
    <property type="entry name" value="A24_N_bact"/>
    <property type="match status" value="1"/>
</dbReference>
<protein>
    <recommendedName>
        <fullName evidence="9">Prepilin leader peptidase/N-methyltransferase</fullName>
        <ecNumber evidence="9">2.1.1.-</ecNumber>
        <ecNumber evidence="9">3.4.23.43</ecNumber>
    </recommendedName>
</protein>
<sequence>MQANATVIIVFILGLLGGSFLNVVIYRLPRGETVILGRSHCPSCGITLNWYDLVPVLSFFILKGRCRNCRAAISRRYPLVEILSALLFVIIFSRYGMTATSIKYIFLFALLLAAAFIDLDCYVIPDELVLTGLTGGVILDLVARDISISSAMIGAGAAGAFFLLLSLASRGGVGGGDIKLAAVIGLFLGWPLAPLAMIFASFIGGVIGLGLLLGRKKGRQDVIPFAPFLGAGTFVALLAGRAVVEWYISTFIM</sequence>
<dbReference type="PANTHER" id="PTHR30487">
    <property type="entry name" value="TYPE 4 PREPILIN-LIKE PROTEINS LEADER PEPTIDE-PROCESSING ENZYME"/>
    <property type="match status" value="1"/>
</dbReference>
<dbReference type="GO" id="GO:0006465">
    <property type="term" value="P:signal peptide processing"/>
    <property type="evidence" value="ECO:0007669"/>
    <property type="project" value="TreeGrafter"/>
</dbReference>
<evidence type="ECO:0000313" key="14">
    <source>
        <dbReference type="Proteomes" id="UP000182743"/>
    </source>
</evidence>
<keyword evidence="6 10" id="KW-1133">Transmembrane helix</keyword>
<evidence type="ECO:0000256" key="7">
    <source>
        <dbReference type="ARBA" id="ARBA00023136"/>
    </source>
</evidence>
<keyword evidence="7 10" id="KW-0472">Membrane</keyword>
<dbReference type="PANTHER" id="PTHR30487:SF0">
    <property type="entry name" value="PREPILIN LEADER PEPTIDASE_N-METHYLTRANSFERASE-RELATED"/>
    <property type="match status" value="1"/>
</dbReference>
<evidence type="ECO:0000256" key="10">
    <source>
        <dbReference type="SAM" id="Phobius"/>
    </source>
</evidence>
<dbReference type="GO" id="GO:0005886">
    <property type="term" value="C:plasma membrane"/>
    <property type="evidence" value="ECO:0007669"/>
    <property type="project" value="UniProtKB-SubCell"/>
</dbReference>
<evidence type="ECO:0000256" key="6">
    <source>
        <dbReference type="ARBA" id="ARBA00022989"/>
    </source>
</evidence>
<dbReference type="InterPro" id="IPR014032">
    <property type="entry name" value="Peptidase_A24A_bac"/>
</dbReference>
<dbReference type="RefSeq" id="WP_071521611.1">
    <property type="nucleotide sequence ID" value="NZ_CP136417.1"/>
</dbReference>
<dbReference type="GO" id="GO:0008168">
    <property type="term" value="F:methyltransferase activity"/>
    <property type="evidence" value="ECO:0007669"/>
    <property type="project" value="UniProtKB-KW"/>
</dbReference>
<keyword evidence="9" id="KW-0511">Multifunctional enzyme</keyword>
<evidence type="ECO:0000256" key="4">
    <source>
        <dbReference type="ARBA" id="ARBA00022519"/>
    </source>
</evidence>
<evidence type="ECO:0000256" key="8">
    <source>
        <dbReference type="RuleBase" id="RU003793"/>
    </source>
</evidence>
<dbReference type="EC" id="3.4.23.43" evidence="9"/>
<keyword evidence="3" id="KW-1003">Cell membrane</keyword>
<dbReference type="EC" id="2.1.1.-" evidence="9"/>
<feature type="transmembrane region" description="Helical" evidence="10">
    <location>
        <begin position="78"/>
        <end position="96"/>
    </location>
</feature>
<dbReference type="EMBL" id="MIHH01000034">
    <property type="protein sequence ID" value="OIQ07682.1"/>
    <property type="molecule type" value="Genomic_DNA"/>
</dbReference>
<comment type="function">
    <text evidence="9">Plays an essential role in type IV pili and type II pseudopili formation by proteolytically removing the leader sequence from substrate proteins and subsequently monomethylating the alpha-amino group of the newly exposed N-terminal phenylalanine.</text>
</comment>
<comment type="similarity">
    <text evidence="2 8">Belongs to the peptidase A24 family.</text>
</comment>
<dbReference type="PRINTS" id="PR00864">
    <property type="entry name" value="PREPILNPTASE"/>
</dbReference>
<comment type="subcellular location">
    <subcellularLocation>
        <location evidence="1">Cell inner membrane</location>
        <topology evidence="1">Multi-pass membrane protein</topology>
    </subcellularLocation>
    <subcellularLocation>
        <location evidence="9">Cell membrane</location>
        <topology evidence="9">Multi-pass membrane protein</topology>
    </subcellularLocation>
</comment>
<feature type="transmembrane region" description="Helical" evidence="10">
    <location>
        <begin position="102"/>
        <end position="125"/>
    </location>
</feature>
<feature type="transmembrane region" description="Helical" evidence="10">
    <location>
        <begin position="146"/>
        <end position="168"/>
    </location>
</feature>
<feature type="transmembrane region" description="Helical" evidence="10">
    <location>
        <begin position="7"/>
        <end position="28"/>
    </location>
</feature>
<dbReference type="InterPro" id="IPR000045">
    <property type="entry name" value="Prepilin_IV_endopep_pep"/>
</dbReference>
<name>A0A1J5JDS9_NEOTH</name>
<keyword evidence="5 9" id="KW-0812">Transmembrane</keyword>
<proteinExistence type="inferred from homology"/>
<dbReference type="Pfam" id="PF01478">
    <property type="entry name" value="Peptidase_A24"/>
    <property type="match status" value="1"/>
</dbReference>
<feature type="transmembrane region" description="Helical" evidence="10">
    <location>
        <begin position="225"/>
        <end position="248"/>
    </location>
</feature>
<dbReference type="GO" id="GO:0004190">
    <property type="term" value="F:aspartic-type endopeptidase activity"/>
    <property type="evidence" value="ECO:0007669"/>
    <property type="project" value="UniProtKB-EC"/>
</dbReference>
<accession>A0A1J5JDS9</accession>
<evidence type="ECO:0000256" key="9">
    <source>
        <dbReference type="RuleBase" id="RU003794"/>
    </source>
</evidence>
<evidence type="ECO:0000256" key="5">
    <source>
        <dbReference type="ARBA" id="ARBA00022692"/>
    </source>
</evidence>
<keyword evidence="9" id="KW-0808">Transferase</keyword>
<dbReference type="AlphaFoldDB" id="A0A1J5JDS9"/>